<reference evidence="2 3" key="1">
    <citation type="journal article" date="2020" name="ISME J.">
        <title>Uncovering the hidden diversity of litter-decomposition mechanisms in mushroom-forming fungi.</title>
        <authorList>
            <person name="Floudas D."/>
            <person name="Bentzer J."/>
            <person name="Ahren D."/>
            <person name="Johansson T."/>
            <person name="Persson P."/>
            <person name="Tunlid A."/>
        </authorList>
    </citation>
    <scope>NUCLEOTIDE SEQUENCE [LARGE SCALE GENOMIC DNA]</scope>
    <source>
        <strain evidence="2 3">CBS 101986</strain>
    </source>
</reference>
<keyword evidence="3" id="KW-1185">Reference proteome</keyword>
<accession>A0A8H5BLB6</accession>
<feature type="region of interest" description="Disordered" evidence="1">
    <location>
        <begin position="1"/>
        <end position="46"/>
    </location>
</feature>
<feature type="compositionally biased region" description="Basic and acidic residues" evidence="1">
    <location>
        <begin position="25"/>
        <end position="37"/>
    </location>
</feature>
<dbReference type="Proteomes" id="UP000567179">
    <property type="component" value="Unassembled WGS sequence"/>
</dbReference>
<protein>
    <submittedName>
        <fullName evidence="2">Uncharacterized protein</fullName>
    </submittedName>
</protein>
<dbReference type="EMBL" id="JAACJJ010000016">
    <property type="protein sequence ID" value="KAF5324232.1"/>
    <property type="molecule type" value="Genomic_DNA"/>
</dbReference>
<evidence type="ECO:0000313" key="2">
    <source>
        <dbReference type="EMBL" id="KAF5324232.1"/>
    </source>
</evidence>
<evidence type="ECO:0000313" key="3">
    <source>
        <dbReference type="Proteomes" id="UP000567179"/>
    </source>
</evidence>
<comment type="caution">
    <text evidence="2">The sequence shown here is derived from an EMBL/GenBank/DDBJ whole genome shotgun (WGS) entry which is preliminary data.</text>
</comment>
<organism evidence="2 3">
    <name type="scientific">Psilocybe cf. subviscida</name>
    <dbReference type="NCBI Taxonomy" id="2480587"/>
    <lineage>
        <taxon>Eukaryota</taxon>
        <taxon>Fungi</taxon>
        <taxon>Dikarya</taxon>
        <taxon>Basidiomycota</taxon>
        <taxon>Agaricomycotina</taxon>
        <taxon>Agaricomycetes</taxon>
        <taxon>Agaricomycetidae</taxon>
        <taxon>Agaricales</taxon>
        <taxon>Agaricineae</taxon>
        <taxon>Strophariaceae</taxon>
        <taxon>Psilocybe</taxon>
    </lineage>
</organism>
<dbReference type="AlphaFoldDB" id="A0A8H5BLB6"/>
<gene>
    <name evidence="2" type="ORF">D9619_011420</name>
</gene>
<sequence length="58" mass="6262">MPYGFLDHDAGASHCLTRKPGTKASRSEDDTKPRGEPASHLNNRSPLPLECTAALMLV</sequence>
<evidence type="ECO:0000256" key="1">
    <source>
        <dbReference type="SAM" id="MobiDB-lite"/>
    </source>
</evidence>
<feature type="compositionally biased region" description="Basic and acidic residues" evidence="1">
    <location>
        <begin position="1"/>
        <end position="11"/>
    </location>
</feature>
<name>A0A8H5BLB6_9AGAR</name>
<proteinExistence type="predicted"/>